<proteinExistence type="inferred from homology"/>
<dbReference type="CDD" id="cd17320">
    <property type="entry name" value="MFS_MdfA_MDR_like"/>
    <property type="match status" value="1"/>
</dbReference>
<dbReference type="PANTHER" id="PTHR23502">
    <property type="entry name" value="MAJOR FACILITATOR SUPERFAMILY"/>
    <property type="match status" value="1"/>
</dbReference>
<evidence type="ECO:0000313" key="11">
    <source>
        <dbReference type="EMBL" id="ABZ86519.1"/>
    </source>
</evidence>
<feature type="transmembrane region" description="Helical" evidence="8">
    <location>
        <begin position="306"/>
        <end position="327"/>
    </location>
</feature>
<feature type="transmembrane region" description="Helical" evidence="8">
    <location>
        <begin position="347"/>
        <end position="368"/>
    </location>
</feature>
<feature type="transmembrane region" description="Helical" evidence="8">
    <location>
        <begin position="101"/>
        <end position="122"/>
    </location>
</feature>
<dbReference type="GO" id="GO:1990961">
    <property type="term" value="P:xenobiotic detoxification by transmembrane export across the plasma membrane"/>
    <property type="evidence" value="ECO:0007669"/>
    <property type="project" value="InterPro"/>
</dbReference>
<feature type="transmembrane region" description="Helical" evidence="8">
    <location>
        <begin position="134"/>
        <end position="159"/>
    </location>
</feature>
<reference evidence="11" key="1">
    <citation type="submission" date="2009-01" db="EMBL/GenBank/DDBJ databases">
        <title>Complete sequence of chromosome of Francisella philomiragia subsp. philomiragia ATCC 25017.</title>
        <authorList>
            <consortium name="US DOE Joint Genome Institute"/>
            <person name="Copeland A."/>
            <person name="Lucas S."/>
            <person name="Lapidus A."/>
            <person name="Barry K."/>
            <person name="Detter J.C."/>
            <person name="Glavina del Rio T."/>
            <person name="Hammon N."/>
            <person name="Israni S."/>
            <person name="Dalin E."/>
            <person name="Tice H."/>
            <person name="Pitluck S."/>
            <person name="Chain P."/>
            <person name="Malfatti S."/>
            <person name="Shin M."/>
            <person name="Vergez L."/>
            <person name="Schmutz J."/>
            <person name="Larimer F."/>
            <person name="Land M."/>
            <person name="Hauser L."/>
            <person name="Richardson P."/>
        </authorList>
    </citation>
    <scope>NUCLEOTIDE SEQUENCE</scope>
    <source>
        <strain evidence="11">ATCC 25017</strain>
    </source>
</reference>
<dbReference type="SUPFAM" id="SSF103473">
    <property type="entry name" value="MFS general substrate transporter"/>
    <property type="match status" value="1"/>
</dbReference>
<dbReference type="NCBIfam" id="TIGR00710">
    <property type="entry name" value="efflux_Bcr_CflA"/>
    <property type="match status" value="1"/>
</dbReference>
<dbReference type="GO" id="GO:0005886">
    <property type="term" value="C:plasma membrane"/>
    <property type="evidence" value="ECO:0007669"/>
    <property type="project" value="UniProtKB-SubCell"/>
</dbReference>
<feature type="transmembrane region" description="Helical" evidence="8">
    <location>
        <begin position="279"/>
        <end position="300"/>
    </location>
</feature>
<dbReference type="EMBL" id="CP000937">
    <property type="protein sequence ID" value="ABZ86519.1"/>
    <property type="molecule type" value="Genomic_DNA"/>
</dbReference>
<protein>
    <recommendedName>
        <fullName evidence="8">Bcr/CflA family efflux transporter</fullName>
    </recommendedName>
</protein>
<comment type="similarity">
    <text evidence="2 8">Belongs to the major facilitator superfamily. Bcr/CmlA family.</text>
</comment>
<dbReference type="KEGG" id="fph:Fphi_0303"/>
<feature type="signal peptide" evidence="9">
    <location>
        <begin position="1"/>
        <end position="24"/>
    </location>
</feature>
<evidence type="ECO:0000259" key="10">
    <source>
        <dbReference type="PROSITE" id="PS50850"/>
    </source>
</evidence>
<evidence type="ECO:0000256" key="9">
    <source>
        <dbReference type="SAM" id="SignalP"/>
    </source>
</evidence>
<dbReference type="InterPro" id="IPR020846">
    <property type="entry name" value="MFS_dom"/>
</dbReference>
<evidence type="ECO:0000256" key="3">
    <source>
        <dbReference type="ARBA" id="ARBA00022448"/>
    </source>
</evidence>
<dbReference type="PANTHER" id="PTHR23502:SF132">
    <property type="entry name" value="POLYAMINE TRANSPORTER 2-RELATED"/>
    <property type="match status" value="1"/>
</dbReference>
<organism evidence="11">
    <name type="scientific">Francisella philomiragia subsp. philomiragia (strain ATCC 25017 / CCUG 19701 / FSC 153 / O#319-036)</name>
    <dbReference type="NCBI Taxonomy" id="484022"/>
    <lineage>
        <taxon>Bacteria</taxon>
        <taxon>Pseudomonadati</taxon>
        <taxon>Pseudomonadota</taxon>
        <taxon>Gammaproteobacteria</taxon>
        <taxon>Thiotrichales</taxon>
        <taxon>Francisellaceae</taxon>
        <taxon>Francisella</taxon>
    </lineage>
</organism>
<feature type="transmembrane region" description="Helical" evidence="8">
    <location>
        <begin position="374"/>
        <end position="393"/>
    </location>
</feature>
<dbReference type="eggNOG" id="COG2814">
    <property type="taxonomic scope" value="Bacteria"/>
</dbReference>
<dbReference type="PROSITE" id="PS50850">
    <property type="entry name" value="MFS"/>
    <property type="match status" value="1"/>
</dbReference>
<feature type="transmembrane region" description="Helical" evidence="8">
    <location>
        <begin position="165"/>
        <end position="185"/>
    </location>
</feature>
<feature type="transmembrane region" description="Helical" evidence="8">
    <location>
        <begin position="77"/>
        <end position="95"/>
    </location>
</feature>
<evidence type="ECO:0000256" key="2">
    <source>
        <dbReference type="ARBA" id="ARBA00006236"/>
    </source>
</evidence>
<dbReference type="InterPro" id="IPR011701">
    <property type="entry name" value="MFS"/>
</dbReference>
<keyword evidence="4" id="KW-1003">Cell membrane</keyword>
<dbReference type="InterPro" id="IPR004812">
    <property type="entry name" value="Efflux_drug-R_Bcr/CmlA"/>
</dbReference>
<keyword evidence="9" id="KW-0732">Signal</keyword>
<sequence>MMIKKDSKLFILTLGLLAMLPPFAVNTYAPAIPNIAEHFGIHANDVIFTFTTYFIGFSIGMIFWGSFSDKFGRKLSLILGMFLYAASTLLCAHSQNFSQLAIFRLIQGLTDSSGTVIALAIARDCYSGKKLTNIISTLAIIMLISPIISPMIGTGLIVSTQSWKSSFYFLFGFGIVLLILCSKLPETHAKEQREKSIKKLFIAYFYHLRNLPFTIYTICSGLLFAAFFSYIGASSIIYLNVYDTGYTLYMLYFALTIIGVILANLTLKQFSESVELKIFTHIGLGVSLFSVFIMVIYSHTQFKHGYIFMSLMLVTCYGLSLSSTSLLSQSLQLISNHFGAATAVNNFFKFSLAGFANFVMSFSVGSMLVSNLPLQQLTIILITIVLLYTTKCYEKSNFNFKTTTKNY</sequence>
<comment type="subcellular location">
    <subcellularLocation>
        <location evidence="8">Cell inner membrane</location>
        <topology evidence="8">Multi-pass membrane protein</topology>
    </subcellularLocation>
    <subcellularLocation>
        <location evidence="1">Cell membrane</location>
        <topology evidence="1">Multi-pass membrane protein</topology>
    </subcellularLocation>
</comment>
<evidence type="ECO:0000256" key="5">
    <source>
        <dbReference type="ARBA" id="ARBA00022692"/>
    </source>
</evidence>
<evidence type="ECO:0000256" key="4">
    <source>
        <dbReference type="ARBA" id="ARBA00022475"/>
    </source>
</evidence>
<dbReference type="GO" id="GO:0042910">
    <property type="term" value="F:xenobiotic transmembrane transporter activity"/>
    <property type="evidence" value="ECO:0007669"/>
    <property type="project" value="InterPro"/>
</dbReference>
<keyword evidence="8" id="KW-0997">Cell inner membrane</keyword>
<dbReference type="AlphaFoldDB" id="B0TZ80"/>
<keyword evidence="6 8" id="KW-1133">Transmembrane helix</keyword>
<evidence type="ECO:0000256" key="1">
    <source>
        <dbReference type="ARBA" id="ARBA00004651"/>
    </source>
</evidence>
<feature type="transmembrane region" description="Helical" evidence="8">
    <location>
        <begin position="47"/>
        <end position="65"/>
    </location>
</feature>
<evidence type="ECO:0000256" key="6">
    <source>
        <dbReference type="ARBA" id="ARBA00022989"/>
    </source>
</evidence>
<keyword evidence="7 8" id="KW-0472">Membrane</keyword>
<evidence type="ECO:0000256" key="7">
    <source>
        <dbReference type="ARBA" id="ARBA00023136"/>
    </source>
</evidence>
<feature type="chain" id="PRO_5002753879" description="Bcr/CflA family efflux transporter" evidence="9">
    <location>
        <begin position="25"/>
        <end position="407"/>
    </location>
</feature>
<evidence type="ECO:0000256" key="8">
    <source>
        <dbReference type="RuleBase" id="RU365088"/>
    </source>
</evidence>
<feature type="transmembrane region" description="Helical" evidence="8">
    <location>
        <begin position="213"/>
        <end position="240"/>
    </location>
</feature>
<feature type="domain" description="Major facilitator superfamily (MFS) profile" evidence="10">
    <location>
        <begin position="10"/>
        <end position="393"/>
    </location>
</feature>
<dbReference type="Gene3D" id="1.20.1720.10">
    <property type="entry name" value="Multidrug resistance protein D"/>
    <property type="match status" value="1"/>
</dbReference>
<accession>B0TZ80</accession>
<comment type="caution">
    <text evidence="8">Lacks conserved residue(s) required for the propagation of feature annotation.</text>
</comment>
<feature type="transmembrane region" description="Helical" evidence="8">
    <location>
        <begin position="246"/>
        <end position="267"/>
    </location>
</feature>
<keyword evidence="3 8" id="KW-0813">Transport</keyword>
<gene>
    <name evidence="11" type="ordered locus">Fphi_0303</name>
</gene>
<dbReference type="HOGENOM" id="CLU_001265_47_0_6"/>
<name>B0TZ80_FRAP2</name>
<dbReference type="Pfam" id="PF07690">
    <property type="entry name" value="MFS_1"/>
    <property type="match status" value="1"/>
</dbReference>
<dbReference type="InterPro" id="IPR036259">
    <property type="entry name" value="MFS_trans_sf"/>
</dbReference>
<keyword evidence="5 8" id="KW-0812">Transmembrane</keyword>